<protein>
    <submittedName>
        <fullName evidence="1">Uncharacterized protein</fullName>
    </submittedName>
</protein>
<dbReference type="EMBL" id="UINC01155689">
    <property type="protein sequence ID" value="SVD51692.1"/>
    <property type="molecule type" value="Genomic_DNA"/>
</dbReference>
<dbReference type="AlphaFoldDB" id="A0A382VYS6"/>
<sequence>MYFENFPVVLYDSVGKGNFKFATNLLRRVGLRTKVKSNVLLFDTYDIRSGQTPEEIADKLYNDPELHWVILMVNDITDRYHQWPLNENQFIAHINDKYDDINAVHHYETTQTSGDTTL</sequence>
<accession>A0A382VYS6</accession>
<reference evidence="1" key="1">
    <citation type="submission" date="2018-05" db="EMBL/GenBank/DDBJ databases">
        <authorList>
            <person name="Lanie J.A."/>
            <person name="Ng W.-L."/>
            <person name="Kazmierczak K.M."/>
            <person name="Andrzejewski T.M."/>
            <person name="Davidsen T.M."/>
            <person name="Wayne K.J."/>
            <person name="Tettelin H."/>
            <person name="Glass J.I."/>
            <person name="Rusch D."/>
            <person name="Podicherti R."/>
            <person name="Tsui H.-C.T."/>
            <person name="Winkler M.E."/>
        </authorList>
    </citation>
    <scope>NUCLEOTIDE SEQUENCE</scope>
</reference>
<evidence type="ECO:0000313" key="1">
    <source>
        <dbReference type="EMBL" id="SVD51692.1"/>
    </source>
</evidence>
<gene>
    <name evidence="1" type="ORF">METZ01_LOCUS404546</name>
</gene>
<feature type="non-terminal residue" evidence="1">
    <location>
        <position position="1"/>
    </location>
</feature>
<name>A0A382VYS6_9ZZZZ</name>
<proteinExistence type="predicted"/>
<dbReference type="Pfam" id="PF11246">
    <property type="entry name" value="Phage_gp53"/>
    <property type="match status" value="1"/>
</dbReference>
<dbReference type="InterPro" id="IPR022607">
    <property type="entry name" value="Phage_T4_Gp53_baseplate_wedge"/>
</dbReference>
<feature type="non-terminal residue" evidence="1">
    <location>
        <position position="118"/>
    </location>
</feature>
<organism evidence="1">
    <name type="scientific">marine metagenome</name>
    <dbReference type="NCBI Taxonomy" id="408172"/>
    <lineage>
        <taxon>unclassified sequences</taxon>
        <taxon>metagenomes</taxon>
        <taxon>ecological metagenomes</taxon>
    </lineage>
</organism>